<comment type="similarity">
    <text evidence="1">Belongs to the flavin monoamine oxidase family.</text>
</comment>
<evidence type="ECO:0000313" key="3">
    <source>
        <dbReference type="EMBL" id="MDX8126534.1"/>
    </source>
</evidence>
<dbReference type="PANTHER" id="PTHR43563:SF14">
    <property type="entry name" value="AMINE OXIDASE"/>
    <property type="match status" value="1"/>
</dbReference>
<reference evidence="3 4" key="1">
    <citation type="submission" date="2023-11" db="EMBL/GenBank/DDBJ databases">
        <authorList>
            <person name="Ouyang M.-Y."/>
        </authorList>
    </citation>
    <scope>NUCLEOTIDE SEQUENCE [LARGE SCALE GENOMIC DNA]</scope>
    <source>
        <strain evidence="3 4">OY6</strain>
    </source>
</reference>
<dbReference type="SUPFAM" id="SSF51905">
    <property type="entry name" value="FAD/NAD(P)-binding domain"/>
    <property type="match status" value="1"/>
</dbReference>
<name>A0ABU4UB17_9GAMM</name>
<dbReference type="InterPro" id="IPR002937">
    <property type="entry name" value="Amino_oxidase"/>
</dbReference>
<dbReference type="Gene3D" id="3.50.50.60">
    <property type="entry name" value="FAD/NAD(P)-binding domain"/>
    <property type="match status" value="2"/>
</dbReference>
<dbReference type="InterPro" id="IPR036188">
    <property type="entry name" value="FAD/NAD-bd_sf"/>
</dbReference>
<dbReference type="InterPro" id="IPR050703">
    <property type="entry name" value="Flavin_MAO"/>
</dbReference>
<comment type="caution">
    <text evidence="3">The sequence shown here is derived from an EMBL/GenBank/DDBJ whole genome shotgun (WGS) entry which is preliminary data.</text>
</comment>
<keyword evidence="4" id="KW-1185">Reference proteome</keyword>
<feature type="domain" description="Amine oxidase" evidence="2">
    <location>
        <begin position="112"/>
        <end position="361"/>
    </location>
</feature>
<evidence type="ECO:0000256" key="1">
    <source>
        <dbReference type="ARBA" id="ARBA00005995"/>
    </source>
</evidence>
<evidence type="ECO:0000259" key="2">
    <source>
        <dbReference type="Pfam" id="PF01593"/>
    </source>
</evidence>
<dbReference type="SUPFAM" id="SSF54373">
    <property type="entry name" value="FAD-linked reductases, C-terminal domain"/>
    <property type="match status" value="1"/>
</dbReference>
<dbReference type="EMBL" id="JAXARY010000003">
    <property type="protein sequence ID" value="MDX8126534.1"/>
    <property type="molecule type" value="Genomic_DNA"/>
</dbReference>
<dbReference type="PANTHER" id="PTHR43563">
    <property type="entry name" value="AMINE OXIDASE"/>
    <property type="match status" value="1"/>
</dbReference>
<dbReference type="Proteomes" id="UP001284537">
    <property type="component" value="Unassembled WGS sequence"/>
</dbReference>
<accession>A0ABU4UB17</accession>
<dbReference type="Pfam" id="PF13450">
    <property type="entry name" value="NAD_binding_8"/>
    <property type="match status" value="1"/>
</dbReference>
<protein>
    <submittedName>
        <fullName evidence="3">FAD-dependent oxidoreductase</fullName>
    </submittedName>
</protein>
<sequence length="370" mass="40152">MPNDADGVMTMLDVAIVGAGLSGLSLAEKLLTYKPNIGVFEARERCGGRILSAADPTLGFTADLGPTWLWPTEQPRISALVKRLGLTLFPQWDCGQSLYHVQAHSRPVTYIDTQTHAEARRIAGGCQQLIDRLLQRIPGRVLRLGYNLLSLSDHGSYVDLTFACDSTVSTIQARQVVLAAPPRLLANSITFQPALAPGLLSLMQDTPTWMAGHAKAVLVYEQAFWRQQGYSGNAISSYPGAVLAEVYDACSDDAGTSALFGFFGLPAQIREQYQDSLPALIVRQMVGLLGPAAANPLSVVIQDWSREPFTATSVDRIPVFEHPAYGHRALQLDHWQDKLYFCGTETASRSGGYLEGALAASDRVFSALTL</sequence>
<gene>
    <name evidence="3" type="ORF">QLH52_04525</name>
</gene>
<dbReference type="RefSeq" id="WP_240618039.1">
    <property type="nucleotide sequence ID" value="NZ_JAXARY010000003.1"/>
</dbReference>
<dbReference type="Pfam" id="PF01593">
    <property type="entry name" value="Amino_oxidase"/>
    <property type="match status" value="1"/>
</dbReference>
<proteinExistence type="inferred from homology"/>
<organism evidence="3 4">
    <name type="scientific">Methylomonas defluvii</name>
    <dbReference type="NCBI Taxonomy" id="3045149"/>
    <lineage>
        <taxon>Bacteria</taxon>
        <taxon>Pseudomonadati</taxon>
        <taxon>Pseudomonadota</taxon>
        <taxon>Gammaproteobacteria</taxon>
        <taxon>Methylococcales</taxon>
        <taxon>Methylococcaceae</taxon>
        <taxon>Methylomonas</taxon>
    </lineage>
</organism>
<evidence type="ECO:0000313" key="4">
    <source>
        <dbReference type="Proteomes" id="UP001284537"/>
    </source>
</evidence>